<accession>A0A0U3RD05</accession>
<sequence>MASLDLGALATVKWPTAPDTGPYALAVKRPDGTTLDPAPTVTGYRETTQAQFVPAMAGRYLLSWTAGGSGAYTDVLDVWPADPQFLISLDEVLAGLRLPANADPAKAQDLRLYVAAATPVIEDITGPMLAATKTFTTWGGGSTVVLPHLPNQILGITADSVPVVDYVPDLVSGIIYCGTRTAVTAFPSGDLVITYRIGSSEIPPNVRLAARELVRFWWQGGMQGSGGNVRGSASDGEAFTPSGYAVPRRVMELCAPHEQMGGFA</sequence>
<dbReference type="RefSeq" id="WP_058932174.1">
    <property type="nucleotide sequence ID" value="NZ_CP013747.1"/>
</dbReference>
<name>A0A0U3RD05_9MICC</name>
<dbReference type="Proteomes" id="UP000065151">
    <property type="component" value="Chromosome"/>
</dbReference>
<dbReference type="AlphaFoldDB" id="A0A0U3RD05"/>
<proteinExistence type="predicted"/>
<reference evidence="1 2" key="1">
    <citation type="submission" date="2015-12" db="EMBL/GenBank/DDBJ databases">
        <authorList>
            <person name="Shamseldin A."/>
            <person name="Moawad H."/>
            <person name="Abd El-Rahim W.M."/>
            <person name="Sadowsky M.J."/>
        </authorList>
    </citation>
    <scope>NUCLEOTIDE SEQUENCE [LARGE SCALE GENOMIC DNA]</scope>
    <source>
        <strain evidence="1 2">Ar51</strain>
    </source>
</reference>
<gene>
    <name evidence="1" type="ORF">AU252_19775</name>
</gene>
<evidence type="ECO:0000313" key="2">
    <source>
        <dbReference type="Proteomes" id="UP000065151"/>
    </source>
</evidence>
<dbReference type="EMBL" id="CP013747">
    <property type="protein sequence ID" value="ALV43121.1"/>
    <property type="molecule type" value="Genomic_DNA"/>
</dbReference>
<organism evidence="1">
    <name type="scientific">Pseudarthrobacter sulfonivorans</name>
    <dbReference type="NCBI Taxonomy" id="121292"/>
    <lineage>
        <taxon>Bacteria</taxon>
        <taxon>Bacillati</taxon>
        <taxon>Actinomycetota</taxon>
        <taxon>Actinomycetes</taxon>
        <taxon>Micrococcales</taxon>
        <taxon>Micrococcaceae</taxon>
        <taxon>Pseudarthrobacter</taxon>
    </lineage>
</organism>
<dbReference type="STRING" id="121292.AU252_19775"/>
<evidence type="ECO:0000313" key="1">
    <source>
        <dbReference type="EMBL" id="ALV43121.1"/>
    </source>
</evidence>
<dbReference type="KEGG" id="psul:AU252_19775"/>
<protein>
    <submittedName>
        <fullName evidence="1">Uncharacterized protein</fullName>
    </submittedName>
</protein>